<dbReference type="InterPro" id="IPR036641">
    <property type="entry name" value="HPT_dom_sf"/>
</dbReference>
<gene>
    <name evidence="3" type="ORF">SAMN04489743_3387</name>
</gene>
<dbReference type="AlphaFoldDB" id="A0A1H2B2N0"/>
<dbReference type="SUPFAM" id="SSF47226">
    <property type="entry name" value="Histidine-containing phosphotransfer domain, HPT domain"/>
    <property type="match status" value="1"/>
</dbReference>
<protein>
    <submittedName>
        <fullName evidence="3">Hpt domain-containing protein</fullName>
    </submittedName>
</protein>
<keyword evidence="4" id="KW-1185">Reference proteome</keyword>
<name>A0A1H2B2N0_9MICC</name>
<dbReference type="Gene3D" id="1.20.120.160">
    <property type="entry name" value="HPT domain"/>
    <property type="match status" value="1"/>
</dbReference>
<dbReference type="PROSITE" id="PS50894">
    <property type="entry name" value="HPT"/>
    <property type="match status" value="1"/>
</dbReference>
<dbReference type="GO" id="GO:0000160">
    <property type="term" value="P:phosphorelay signal transduction system"/>
    <property type="evidence" value="ECO:0007669"/>
    <property type="project" value="InterPro"/>
</dbReference>
<sequence>MTKVPAGGPERPGPGDGAALDNIAVLNNSAVPDDSAVLDRSCLTDLADQLASPEAAAQFAAVFVEMLPERVQAIEEPLADIRVQAARTAALSLGSSAAMIGAQQLVRDAGLINQHLKTGSLDAAREVAARLSADAAAVAAAIEDLLAGQ</sequence>
<organism evidence="3 4">
    <name type="scientific">Pseudarthrobacter equi</name>
    <dbReference type="NCBI Taxonomy" id="728066"/>
    <lineage>
        <taxon>Bacteria</taxon>
        <taxon>Bacillati</taxon>
        <taxon>Actinomycetota</taxon>
        <taxon>Actinomycetes</taxon>
        <taxon>Micrococcales</taxon>
        <taxon>Micrococcaceae</taxon>
        <taxon>Pseudarthrobacter</taxon>
    </lineage>
</organism>
<accession>A0A1H2B2N0</accession>
<dbReference type="Pfam" id="PF01627">
    <property type="entry name" value="Hpt"/>
    <property type="match status" value="1"/>
</dbReference>
<reference evidence="4" key="1">
    <citation type="submission" date="2016-10" db="EMBL/GenBank/DDBJ databases">
        <authorList>
            <person name="Varghese N."/>
            <person name="Submissions S."/>
        </authorList>
    </citation>
    <scope>NUCLEOTIDE SEQUENCE [LARGE SCALE GENOMIC DNA]</scope>
    <source>
        <strain evidence="4">IMMIB L-1606</strain>
    </source>
</reference>
<dbReference type="OrthoDB" id="9895705at2"/>
<proteinExistence type="predicted"/>
<dbReference type="InterPro" id="IPR008207">
    <property type="entry name" value="Sig_transdc_His_kin_Hpt_dom"/>
</dbReference>
<evidence type="ECO:0000256" key="1">
    <source>
        <dbReference type="PROSITE-ProRule" id="PRU00110"/>
    </source>
</evidence>
<evidence type="ECO:0000313" key="4">
    <source>
        <dbReference type="Proteomes" id="UP000198751"/>
    </source>
</evidence>
<dbReference type="EMBL" id="LT629779">
    <property type="protein sequence ID" value="SDT52540.1"/>
    <property type="molecule type" value="Genomic_DNA"/>
</dbReference>
<feature type="domain" description="HPt" evidence="2">
    <location>
        <begin position="52"/>
        <end position="149"/>
    </location>
</feature>
<dbReference type="Proteomes" id="UP000198751">
    <property type="component" value="Chromosome I"/>
</dbReference>
<dbReference type="RefSeq" id="WP_091722478.1">
    <property type="nucleotide sequence ID" value="NZ_LT629779.1"/>
</dbReference>
<evidence type="ECO:0000313" key="3">
    <source>
        <dbReference type="EMBL" id="SDT52540.1"/>
    </source>
</evidence>
<comment type="caution">
    <text evidence="1">Lacks conserved residue(s) required for the propagation of feature annotation.</text>
</comment>
<evidence type="ECO:0000259" key="2">
    <source>
        <dbReference type="PROSITE" id="PS50894"/>
    </source>
</evidence>